<accession>A0A2T2WIU5</accession>
<evidence type="ECO:0000313" key="3">
    <source>
        <dbReference type="Proteomes" id="UP000241848"/>
    </source>
</evidence>
<organism evidence="2 3">
    <name type="scientific">Sulfobacillus acidophilus</name>
    <dbReference type="NCBI Taxonomy" id="53633"/>
    <lineage>
        <taxon>Bacteria</taxon>
        <taxon>Bacillati</taxon>
        <taxon>Bacillota</taxon>
        <taxon>Clostridia</taxon>
        <taxon>Eubacteriales</taxon>
        <taxon>Clostridiales Family XVII. Incertae Sedis</taxon>
        <taxon>Sulfobacillus</taxon>
    </lineage>
</organism>
<reference evidence="2 3" key="1">
    <citation type="journal article" date="2014" name="BMC Genomics">
        <title>Comparison of environmental and isolate Sulfobacillus genomes reveals diverse carbon, sulfur, nitrogen, and hydrogen metabolisms.</title>
        <authorList>
            <person name="Justice N.B."/>
            <person name="Norman A."/>
            <person name="Brown C.T."/>
            <person name="Singh A."/>
            <person name="Thomas B.C."/>
            <person name="Banfield J.F."/>
        </authorList>
    </citation>
    <scope>NUCLEOTIDE SEQUENCE [LARGE SCALE GENOMIC DNA]</scope>
    <source>
        <strain evidence="2">AMDSBA3</strain>
    </source>
</reference>
<comment type="caution">
    <text evidence="2">The sequence shown here is derived from an EMBL/GenBank/DDBJ whole genome shotgun (WGS) entry which is preliminary data.</text>
</comment>
<proteinExistence type="predicted"/>
<keyword evidence="1" id="KW-0802">TPR repeat</keyword>
<dbReference type="SMART" id="SM00028">
    <property type="entry name" value="TPR"/>
    <property type="match status" value="4"/>
</dbReference>
<protein>
    <recommendedName>
        <fullName evidence="4">Tetratricopeptide repeat protein</fullName>
    </recommendedName>
</protein>
<dbReference type="Proteomes" id="UP000241848">
    <property type="component" value="Unassembled WGS sequence"/>
</dbReference>
<dbReference type="InterPro" id="IPR011990">
    <property type="entry name" value="TPR-like_helical_dom_sf"/>
</dbReference>
<gene>
    <name evidence="2" type="ORF">C7B45_08000</name>
</gene>
<dbReference type="AlphaFoldDB" id="A0A2T2WIU5"/>
<sequence length="246" mass="28599">MTKEDDAQQGWDFMANREWEQAEMAFRQVLAVDPFYPDALTGMAALYLRLDEIEQARELCEMATSQAERALPRTKRHTGWEDESVRPYLRALYYLALTYIRQEAWALAQPALEEIVAWDVGGMEGEALDLLAQVLHRIGRVEEAVHAYVQAAEYLPEDYYTAGLLLWRRGKRREAERFWRRALEHCPGLATLIVHFPRVLPNPRGVLHDPDFGRMVEYLEYQGELWDDASKAELASLWQKRVVHHG</sequence>
<evidence type="ECO:0000256" key="1">
    <source>
        <dbReference type="PROSITE-ProRule" id="PRU00339"/>
    </source>
</evidence>
<name>A0A2T2WIU5_9FIRM</name>
<evidence type="ECO:0000313" key="2">
    <source>
        <dbReference type="EMBL" id="PSR22157.1"/>
    </source>
</evidence>
<feature type="repeat" description="TPR" evidence="1">
    <location>
        <begin position="125"/>
        <end position="158"/>
    </location>
</feature>
<dbReference type="SUPFAM" id="SSF48452">
    <property type="entry name" value="TPR-like"/>
    <property type="match status" value="1"/>
</dbReference>
<evidence type="ECO:0008006" key="4">
    <source>
        <dbReference type="Google" id="ProtNLM"/>
    </source>
</evidence>
<dbReference type="Pfam" id="PF13432">
    <property type="entry name" value="TPR_16"/>
    <property type="match status" value="1"/>
</dbReference>
<dbReference type="Gene3D" id="1.25.40.10">
    <property type="entry name" value="Tetratricopeptide repeat domain"/>
    <property type="match status" value="2"/>
</dbReference>
<dbReference type="InterPro" id="IPR019734">
    <property type="entry name" value="TPR_rpt"/>
</dbReference>
<dbReference type="PROSITE" id="PS50005">
    <property type="entry name" value="TPR"/>
    <property type="match status" value="1"/>
</dbReference>
<dbReference type="EMBL" id="PXYV01000021">
    <property type="protein sequence ID" value="PSR22157.1"/>
    <property type="molecule type" value="Genomic_DNA"/>
</dbReference>
<dbReference type="Pfam" id="PF14559">
    <property type="entry name" value="TPR_19"/>
    <property type="match status" value="1"/>
</dbReference>